<evidence type="ECO:0000256" key="2">
    <source>
        <dbReference type="SAM" id="MobiDB-lite"/>
    </source>
</evidence>
<protein>
    <submittedName>
        <fullName evidence="3">Cuticle protein 10.9</fullName>
    </submittedName>
</protein>
<dbReference type="EMBL" id="BMAV01010344">
    <property type="protein sequence ID" value="GFY55364.1"/>
    <property type="molecule type" value="Genomic_DNA"/>
</dbReference>
<dbReference type="Pfam" id="PF00379">
    <property type="entry name" value="Chitin_bind_4"/>
    <property type="match status" value="1"/>
</dbReference>
<feature type="compositionally biased region" description="Polar residues" evidence="2">
    <location>
        <begin position="426"/>
        <end position="452"/>
    </location>
</feature>
<feature type="region of interest" description="Disordered" evidence="2">
    <location>
        <begin position="408"/>
        <end position="453"/>
    </location>
</feature>
<evidence type="ECO:0000256" key="1">
    <source>
        <dbReference type="PROSITE-ProRule" id="PRU00497"/>
    </source>
</evidence>
<evidence type="ECO:0000313" key="3">
    <source>
        <dbReference type="EMBL" id="GFY55364.1"/>
    </source>
</evidence>
<dbReference type="OrthoDB" id="6432106at2759"/>
<keyword evidence="4" id="KW-1185">Reference proteome</keyword>
<proteinExistence type="predicted"/>
<dbReference type="InterPro" id="IPR000618">
    <property type="entry name" value="Insect_cuticle"/>
</dbReference>
<name>A0A8X6XMX8_9ARAC</name>
<dbReference type="AlphaFoldDB" id="A0A8X6XMX8"/>
<dbReference type="GO" id="GO:0062129">
    <property type="term" value="C:chitin-based extracellular matrix"/>
    <property type="evidence" value="ECO:0007669"/>
    <property type="project" value="TreeGrafter"/>
</dbReference>
<dbReference type="PROSITE" id="PS51155">
    <property type="entry name" value="CHIT_BIND_RR_2"/>
    <property type="match status" value="1"/>
</dbReference>
<dbReference type="PANTHER" id="PTHR10380">
    <property type="entry name" value="CUTICLE PROTEIN"/>
    <property type="match status" value="1"/>
</dbReference>
<feature type="compositionally biased region" description="Polar residues" evidence="2">
    <location>
        <begin position="9"/>
        <end position="19"/>
    </location>
</feature>
<accession>A0A8X6XMX8</accession>
<sequence length="615" mass="66713">MPKPYGFGYQTTDMMGNSQHRSEQGDEGGSVRGSYGYTDTQGLYRNVDYKAGPQGFQASVKTNEPGTKDHTNESPADVNLMAERAPFGVQEKYTNMGGMGGGMGGGHGGMGGGSGGYGGMNGIMGGGMHGGMGGMRGGMGGGMHGGMGGMGGGYGGMSGGRGMGSGGGMHGGMGGGGFGGLGGGSGKSMVSTQTFLQISLAIVTCVLPLVTALGFERAKHLGIDNIRLNLNSEGRILPLDSSSSLPVLENLQNVRLNLESRNHRNDEQRLDNPLRRFQNSFQSISNPSIPTGIKENINMFQPQPFSVLNTPLSLSGYSVNYFLKQNVTNRIPSKSQQTVSGNFQQTLIQHPNVNTQKQIINSRQSFNNQQMLISQQQSFIAQDRSRNPYLSSNDPLRLVSQPFTTNNQKQFQNNEGTSAHHRDFVSGQQRELSHQQRPGSQQSFFRKQNPINPSEVHQMVHQPRRLDQEQTHDQQQTGRFNNQKAFQLHSEPKERTQGQLINAPVSEKGSYLGNEYQQIQNQADKILSQITMDALKRSTEPTFLDKEQRRNLPIAVKSHQNTAVSGFTTSSLHPVSVDQAPKSSGPFRQAPLFVGGSVKQHLKTPFAAYDFSHVL</sequence>
<gene>
    <name evidence="3" type="primary">NCL1_53892</name>
    <name evidence="3" type="ORF">TNIN_85261</name>
</gene>
<dbReference type="Proteomes" id="UP000886998">
    <property type="component" value="Unassembled WGS sequence"/>
</dbReference>
<reference evidence="3" key="1">
    <citation type="submission" date="2020-08" db="EMBL/GenBank/DDBJ databases">
        <title>Multicomponent nature underlies the extraordinary mechanical properties of spider dragline silk.</title>
        <authorList>
            <person name="Kono N."/>
            <person name="Nakamura H."/>
            <person name="Mori M."/>
            <person name="Yoshida Y."/>
            <person name="Ohtoshi R."/>
            <person name="Malay A.D."/>
            <person name="Moran D.A.P."/>
            <person name="Tomita M."/>
            <person name="Numata K."/>
            <person name="Arakawa K."/>
        </authorList>
    </citation>
    <scope>NUCLEOTIDE SEQUENCE</scope>
</reference>
<evidence type="ECO:0000313" key="4">
    <source>
        <dbReference type="Proteomes" id="UP000886998"/>
    </source>
</evidence>
<keyword evidence="1" id="KW-0193">Cuticle</keyword>
<dbReference type="GO" id="GO:0008010">
    <property type="term" value="F:structural constituent of chitin-based larval cuticle"/>
    <property type="evidence" value="ECO:0007669"/>
    <property type="project" value="TreeGrafter"/>
</dbReference>
<comment type="caution">
    <text evidence="3">The sequence shown here is derived from an EMBL/GenBank/DDBJ whole genome shotgun (WGS) entry which is preliminary data.</text>
</comment>
<feature type="region of interest" description="Disordered" evidence="2">
    <location>
        <begin position="1"/>
        <end position="32"/>
    </location>
</feature>
<organism evidence="3 4">
    <name type="scientific">Trichonephila inaurata madagascariensis</name>
    <dbReference type="NCBI Taxonomy" id="2747483"/>
    <lineage>
        <taxon>Eukaryota</taxon>
        <taxon>Metazoa</taxon>
        <taxon>Ecdysozoa</taxon>
        <taxon>Arthropoda</taxon>
        <taxon>Chelicerata</taxon>
        <taxon>Arachnida</taxon>
        <taxon>Araneae</taxon>
        <taxon>Araneomorphae</taxon>
        <taxon>Entelegynae</taxon>
        <taxon>Araneoidea</taxon>
        <taxon>Nephilidae</taxon>
        <taxon>Trichonephila</taxon>
        <taxon>Trichonephila inaurata</taxon>
    </lineage>
</organism>
<dbReference type="InterPro" id="IPR050468">
    <property type="entry name" value="Cuticle_Struct_Prot"/>
</dbReference>